<organism evidence="17">
    <name type="scientific">Anaspis sp. ANA01</name>
    <dbReference type="NCBI Taxonomy" id="1205535"/>
    <lineage>
        <taxon>Eukaryota</taxon>
        <taxon>Metazoa</taxon>
        <taxon>Ecdysozoa</taxon>
        <taxon>Arthropoda</taxon>
        <taxon>Hexapoda</taxon>
        <taxon>Insecta</taxon>
        <taxon>Pterygota</taxon>
        <taxon>Neoptera</taxon>
        <taxon>Endopterygota</taxon>
        <taxon>Coleoptera</taxon>
        <taxon>Polyphaga</taxon>
        <taxon>Cucujiformia</taxon>
        <taxon>Scraptiidae</taxon>
        <taxon>Anaspis</taxon>
    </lineage>
</organism>
<reference evidence="17" key="1">
    <citation type="submission" date="2012-06" db="EMBL/GenBank/DDBJ databases">
        <title>Mitogenomics of the Coleoptera under dense taxon sampling.</title>
        <authorList>
            <person name="Timmermans M.J.T.N."/>
            <person name="Lim J."/>
            <person name="Dodsworth S."/>
            <person name="Haran J."/>
            <person name="Ahrens D."/>
            <person name="Bocak L."/>
            <person name="London A."/>
            <person name="Culverwell L."/>
            <person name="Vogler A.P."/>
        </authorList>
    </citation>
    <scope>NUCLEOTIDE SEQUENCE</scope>
</reference>
<keyword evidence="5" id="KW-0813">Transport</keyword>
<evidence type="ECO:0000256" key="11">
    <source>
        <dbReference type="ARBA" id="ARBA00023027"/>
    </source>
</evidence>
<protein>
    <recommendedName>
        <fullName evidence="4">NADH-ubiquinone oxidoreductase chain 6</fullName>
        <ecNumber evidence="3">7.1.1.2</ecNumber>
    </recommendedName>
    <alternativeName>
        <fullName evidence="14">NADH dehydrogenase subunit 6</fullName>
    </alternativeName>
</protein>
<feature type="transmembrane region" description="Helical" evidence="16">
    <location>
        <begin position="49"/>
        <end position="72"/>
    </location>
</feature>
<evidence type="ECO:0000256" key="14">
    <source>
        <dbReference type="ARBA" id="ARBA00031019"/>
    </source>
</evidence>
<dbReference type="AlphaFoldDB" id="A0A0S2MSF8"/>
<gene>
    <name evidence="17" type="primary">nad6</name>
</gene>
<evidence type="ECO:0000256" key="10">
    <source>
        <dbReference type="ARBA" id="ARBA00022989"/>
    </source>
</evidence>
<dbReference type="PANTHER" id="PTHR11435">
    <property type="entry name" value="NADH UBIQUINONE OXIDOREDUCTASE SUBUNIT ND6"/>
    <property type="match status" value="1"/>
</dbReference>
<dbReference type="InterPro" id="IPR050269">
    <property type="entry name" value="ComplexI_Subunit6"/>
</dbReference>
<accession>A0A0S2MSF8</accession>
<feature type="transmembrane region" description="Helical" evidence="16">
    <location>
        <begin position="84"/>
        <end position="105"/>
    </location>
</feature>
<comment type="similarity">
    <text evidence="2">Belongs to the complex I subunit 6 family.</text>
</comment>
<dbReference type="GO" id="GO:0031966">
    <property type="term" value="C:mitochondrial membrane"/>
    <property type="evidence" value="ECO:0007669"/>
    <property type="project" value="UniProtKB-SubCell"/>
</dbReference>
<keyword evidence="10 16" id="KW-1133">Transmembrane helix</keyword>
<geneLocation type="mitochondrion" evidence="17"/>
<dbReference type="EMBL" id="JX412856">
    <property type="protein sequence ID" value="ALO77659.1"/>
    <property type="molecule type" value="Genomic_DNA"/>
</dbReference>
<keyword evidence="6" id="KW-0679">Respiratory chain</keyword>
<evidence type="ECO:0000256" key="9">
    <source>
        <dbReference type="ARBA" id="ARBA00022982"/>
    </source>
</evidence>
<evidence type="ECO:0000256" key="13">
    <source>
        <dbReference type="ARBA" id="ARBA00023136"/>
    </source>
</evidence>
<evidence type="ECO:0000256" key="4">
    <source>
        <dbReference type="ARBA" id="ARBA00021095"/>
    </source>
</evidence>
<keyword evidence="7 16" id="KW-0812">Transmembrane</keyword>
<sequence>MMILLFSLNLSLSIIFLTMHHPLSMGLILLIQTLLISLITGLFSLNYWFSYILFLILVGSMLILFIYMTSIASNEKFKIKMPQILALITLSILIATWTYNSTLYINTFNNDLLTSNWSIPLSNCMIKYLNPPMLMVLVFMIIYLLMTLIAVVKITNFKYGPLRMKN</sequence>
<evidence type="ECO:0000256" key="2">
    <source>
        <dbReference type="ARBA" id="ARBA00005698"/>
    </source>
</evidence>
<comment type="catalytic activity">
    <reaction evidence="15">
        <text>a ubiquinone + NADH + 5 H(+)(in) = a ubiquinol + NAD(+) + 4 H(+)(out)</text>
        <dbReference type="Rhea" id="RHEA:29091"/>
        <dbReference type="Rhea" id="RHEA-COMP:9565"/>
        <dbReference type="Rhea" id="RHEA-COMP:9566"/>
        <dbReference type="ChEBI" id="CHEBI:15378"/>
        <dbReference type="ChEBI" id="CHEBI:16389"/>
        <dbReference type="ChEBI" id="CHEBI:17976"/>
        <dbReference type="ChEBI" id="CHEBI:57540"/>
        <dbReference type="ChEBI" id="CHEBI:57945"/>
        <dbReference type="EC" id="7.1.1.2"/>
    </reaction>
</comment>
<evidence type="ECO:0000256" key="8">
    <source>
        <dbReference type="ARBA" id="ARBA00022967"/>
    </source>
</evidence>
<dbReference type="EC" id="7.1.1.2" evidence="3"/>
<evidence type="ECO:0000256" key="3">
    <source>
        <dbReference type="ARBA" id="ARBA00012944"/>
    </source>
</evidence>
<evidence type="ECO:0000256" key="6">
    <source>
        <dbReference type="ARBA" id="ARBA00022660"/>
    </source>
</evidence>
<keyword evidence="11" id="KW-0520">NAD</keyword>
<keyword evidence="9" id="KW-0249">Electron transport</keyword>
<comment type="subcellular location">
    <subcellularLocation>
        <location evidence="1">Mitochondrion membrane</location>
        <topology evidence="1">Multi-pass membrane protein</topology>
    </subcellularLocation>
</comment>
<evidence type="ECO:0000313" key="17">
    <source>
        <dbReference type="EMBL" id="ALO77659.1"/>
    </source>
</evidence>
<feature type="transmembrane region" description="Helical" evidence="16">
    <location>
        <begin position="133"/>
        <end position="155"/>
    </location>
</feature>
<evidence type="ECO:0000256" key="12">
    <source>
        <dbReference type="ARBA" id="ARBA00023128"/>
    </source>
</evidence>
<keyword evidence="8" id="KW-1278">Translocase</keyword>
<dbReference type="GO" id="GO:0008137">
    <property type="term" value="F:NADH dehydrogenase (ubiquinone) activity"/>
    <property type="evidence" value="ECO:0007669"/>
    <property type="project" value="UniProtKB-EC"/>
</dbReference>
<dbReference type="PANTHER" id="PTHR11435:SF1">
    <property type="entry name" value="NADH-UBIQUINONE OXIDOREDUCTASE CHAIN 6"/>
    <property type="match status" value="1"/>
</dbReference>
<proteinExistence type="inferred from homology"/>
<feature type="transmembrane region" description="Helical" evidence="16">
    <location>
        <begin position="21"/>
        <end position="43"/>
    </location>
</feature>
<keyword evidence="13 16" id="KW-0472">Membrane</keyword>
<evidence type="ECO:0000256" key="1">
    <source>
        <dbReference type="ARBA" id="ARBA00004225"/>
    </source>
</evidence>
<keyword evidence="12 17" id="KW-0496">Mitochondrion</keyword>
<evidence type="ECO:0000256" key="7">
    <source>
        <dbReference type="ARBA" id="ARBA00022692"/>
    </source>
</evidence>
<evidence type="ECO:0000256" key="15">
    <source>
        <dbReference type="ARBA" id="ARBA00049551"/>
    </source>
</evidence>
<evidence type="ECO:0000256" key="16">
    <source>
        <dbReference type="SAM" id="Phobius"/>
    </source>
</evidence>
<evidence type="ECO:0000256" key="5">
    <source>
        <dbReference type="ARBA" id="ARBA00022448"/>
    </source>
</evidence>
<name>A0A0S2MSF8_9CUCU</name>